<dbReference type="PANTHER" id="PTHR11736">
    <property type="entry name" value="MELANOMA-ASSOCIATED ANTIGEN MAGE ANTIGEN"/>
    <property type="match status" value="1"/>
</dbReference>
<dbReference type="GO" id="GO:0006281">
    <property type="term" value="P:DNA repair"/>
    <property type="evidence" value="ECO:0007669"/>
    <property type="project" value="TreeGrafter"/>
</dbReference>
<protein>
    <recommendedName>
        <fullName evidence="2">MAGE domain-containing protein</fullName>
    </recommendedName>
</protein>
<dbReference type="Proteomes" id="UP000750711">
    <property type="component" value="Unassembled WGS sequence"/>
</dbReference>
<dbReference type="Gene3D" id="1.10.10.1210">
    <property type="entry name" value="MAGE homology domain, winged helix WH2 motif"/>
    <property type="match status" value="1"/>
</dbReference>
<dbReference type="Gene3D" id="1.10.10.1200">
    <property type="entry name" value="MAGE homology domain, winged helix WH1 motif"/>
    <property type="match status" value="1"/>
</dbReference>
<dbReference type="PANTHER" id="PTHR11736:SF14">
    <property type="entry name" value="NSE3 HOMOLOG, SMC5-SMC6 COMPLEX COMPONENT"/>
    <property type="match status" value="1"/>
</dbReference>
<comment type="caution">
    <text evidence="3">The sequence shown here is derived from an EMBL/GenBank/DDBJ whole genome shotgun (WGS) entry which is preliminary data.</text>
</comment>
<evidence type="ECO:0000313" key="3">
    <source>
        <dbReference type="EMBL" id="KAH0560097.1"/>
    </source>
</evidence>
<dbReference type="GO" id="GO:0005634">
    <property type="term" value="C:nucleus"/>
    <property type="evidence" value="ECO:0007669"/>
    <property type="project" value="TreeGrafter"/>
</dbReference>
<keyword evidence="4" id="KW-1185">Reference proteome</keyword>
<proteinExistence type="predicted"/>
<dbReference type="SMART" id="SM01373">
    <property type="entry name" value="MAGE"/>
    <property type="match status" value="1"/>
</dbReference>
<reference evidence="3" key="1">
    <citation type="submission" date="2021-03" db="EMBL/GenBank/DDBJ databases">
        <title>Comparative genomics and phylogenomic investigation of the class Geoglossomycetes provide insights into ecological specialization and systematics.</title>
        <authorList>
            <person name="Melie T."/>
            <person name="Pirro S."/>
            <person name="Miller A.N."/>
            <person name="Quandt A."/>
        </authorList>
    </citation>
    <scope>NUCLEOTIDE SEQUENCE</scope>
    <source>
        <strain evidence="3">CAQ_001_2017</strain>
    </source>
</reference>
<dbReference type="PROSITE" id="PS50838">
    <property type="entry name" value="MAGE"/>
    <property type="match status" value="1"/>
</dbReference>
<evidence type="ECO:0000259" key="2">
    <source>
        <dbReference type="PROSITE" id="PS50838"/>
    </source>
</evidence>
<evidence type="ECO:0000256" key="1">
    <source>
        <dbReference type="SAM" id="MobiDB-lite"/>
    </source>
</evidence>
<dbReference type="AlphaFoldDB" id="A0A9P8LD65"/>
<evidence type="ECO:0000313" key="4">
    <source>
        <dbReference type="Proteomes" id="UP000750711"/>
    </source>
</evidence>
<dbReference type="EMBL" id="JAGHQM010000452">
    <property type="protein sequence ID" value="KAH0560097.1"/>
    <property type="molecule type" value="Genomic_DNA"/>
</dbReference>
<dbReference type="InterPro" id="IPR041898">
    <property type="entry name" value="MAGE_WH1"/>
</dbReference>
<feature type="region of interest" description="Disordered" evidence="1">
    <location>
        <begin position="266"/>
        <end position="313"/>
    </location>
</feature>
<sequence length="313" mass="34974">MPLARKRQRLPEDSEDDDNYNNSDEPGLNADTVVEDGATQGSVVNQLVKKLVRLALACEFSRQPIRRADISTKVLGPHGRWFKQVFEEAQKQLRGKFGMEMTELPMREKVTISQRRAAQRTDKAATTSKAYVLTSTLPPKYRSILPPPQVPTTHLESSYVGLYTFLISVISLSGGSIAEAKLERYLGRTNAEQYTPVDRTEKLLQRLCKEGYLMRIKDSSGGEELVEYMVGPRGKVEVSPEGVVGLVRGVYKDTATDDLDARIMRSMGLNDKKNNSHSKRGPHRRGGEASSGARSQQRNVEEQEESEESSDDI</sequence>
<feature type="region of interest" description="Disordered" evidence="1">
    <location>
        <begin position="1"/>
        <end position="32"/>
    </location>
</feature>
<dbReference type="InterPro" id="IPR037445">
    <property type="entry name" value="MAGE"/>
</dbReference>
<organism evidence="3 4">
    <name type="scientific">Trichoglossum hirsutum</name>
    <dbReference type="NCBI Taxonomy" id="265104"/>
    <lineage>
        <taxon>Eukaryota</taxon>
        <taxon>Fungi</taxon>
        <taxon>Dikarya</taxon>
        <taxon>Ascomycota</taxon>
        <taxon>Pezizomycotina</taxon>
        <taxon>Geoglossomycetes</taxon>
        <taxon>Geoglossales</taxon>
        <taxon>Geoglossaceae</taxon>
        <taxon>Trichoglossum</taxon>
    </lineage>
</organism>
<feature type="compositionally biased region" description="Acidic residues" evidence="1">
    <location>
        <begin position="302"/>
        <end position="313"/>
    </location>
</feature>
<name>A0A9P8LD65_9PEZI</name>
<accession>A0A9P8LD65</accession>
<dbReference type="InterPro" id="IPR041899">
    <property type="entry name" value="MAGE_WH2"/>
</dbReference>
<feature type="compositionally biased region" description="Basic residues" evidence="1">
    <location>
        <begin position="275"/>
        <end position="284"/>
    </location>
</feature>
<dbReference type="Pfam" id="PF01454">
    <property type="entry name" value="MAGE"/>
    <property type="match status" value="1"/>
</dbReference>
<feature type="domain" description="MAGE" evidence="2">
    <location>
        <begin position="44"/>
        <end position="252"/>
    </location>
</feature>
<dbReference type="InterPro" id="IPR002190">
    <property type="entry name" value="MHD_dom"/>
</dbReference>
<gene>
    <name evidence="3" type="ORF">GP486_003378</name>
</gene>